<evidence type="ECO:0000313" key="3">
    <source>
        <dbReference type="Proteomes" id="UP001417504"/>
    </source>
</evidence>
<proteinExistence type="predicted"/>
<organism evidence="2 3">
    <name type="scientific">Stephania japonica</name>
    <dbReference type="NCBI Taxonomy" id="461633"/>
    <lineage>
        <taxon>Eukaryota</taxon>
        <taxon>Viridiplantae</taxon>
        <taxon>Streptophyta</taxon>
        <taxon>Embryophyta</taxon>
        <taxon>Tracheophyta</taxon>
        <taxon>Spermatophyta</taxon>
        <taxon>Magnoliopsida</taxon>
        <taxon>Ranunculales</taxon>
        <taxon>Menispermaceae</taxon>
        <taxon>Menispermoideae</taxon>
        <taxon>Cissampelideae</taxon>
        <taxon>Stephania</taxon>
    </lineage>
</organism>
<gene>
    <name evidence="2" type="ORF">Sjap_017712</name>
</gene>
<dbReference type="AlphaFoldDB" id="A0AAP0I6N1"/>
<name>A0AAP0I6N1_9MAGN</name>
<comment type="caution">
    <text evidence="2">The sequence shown here is derived from an EMBL/GenBank/DDBJ whole genome shotgun (WGS) entry which is preliminary data.</text>
</comment>
<evidence type="ECO:0000256" key="1">
    <source>
        <dbReference type="SAM" id="MobiDB-lite"/>
    </source>
</evidence>
<dbReference type="Proteomes" id="UP001417504">
    <property type="component" value="Unassembled WGS sequence"/>
</dbReference>
<keyword evidence="3" id="KW-1185">Reference proteome</keyword>
<accession>A0AAP0I6N1</accession>
<protein>
    <submittedName>
        <fullName evidence="2">Uncharacterized protein</fullName>
    </submittedName>
</protein>
<evidence type="ECO:0000313" key="2">
    <source>
        <dbReference type="EMBL" id="KAK9109652.1"/>
    </source>
</evidence>
<dbReference type="EMBL" id="JBBNAE010000007">
    <property type="protein sequence ID" value="KAK9109652.1"/>
    <property type="molecule type" value="Genomic_DNA"/>
</dbReference>
<reference evidence="2 3" key="1">
    <citation type="submission" date="2024-01" db="EMBL/GenBank/DDBJ databases">
        <title>Genome assemblies of Stephania.</title>
        <authorList>
            <person name="Yang L."/>
        </authorList>
    </citation>
    <scope>NUCLEOTIDE SEQUENCE [LARGE SCALE GENOMIC DNA]</scope>
    <source>
        <strain evidence="2">QJT</strain>
        <tissue evidence="2">Leaf</tissue>
    </source>
</reference>
<feature type="region of interest" description="Disordered" evidence="1">
    <location>
        <begin position="1"/>
        <end position="30"/>
    </location>
</feature>
<sequence>MAEQTTTLAGAETMLPEQSKCDGGAENDGGERRWLIRNRWWRDGRRWSSGDNGGVLN</sequence>